<dbReference type="SUPFAM" id="SSF53448">
    <property type="entry name" value="Nucleotide-diphospho-sugar transferases"/>
    <property type="match status" value="1"/>
</dbReference>
<dbReference type="CDD" id="cd04186">
    <property type="entry name" value="GT_2_like_c"/>
    <property type="match status" value="1"/>
</dbReference>
<keyword evidence="2" id="KW-0328">Glycosyltransferase</keyword>
<evidence type="ECO:0000256" key="1">
    <source>
        <dbReference type="ARBA" id="ARBA00006739"/>
    </source>
</evidence>
<comment type="similarity">
    <text evidence="1">Belongs to the glycosyltransferase 2 family.</text>
</comment>
<name>A0A0F9AN84_9ZZZZ</name>
<accession>A0A0F9AN84</accession>
<dbReference type="PANTHER" id="PTHR43179">
    <property type="entry name" value="RHAMNOSYLTRANSFERASE WBBL"/>
    <property type="match status" value="1"/>
</dbReference>
<keyword evidence="3" id="KW-0808">Transferase</keyword>
<comment type="caution">
    <text evidence="5">The sequence shown here is derived from an EMBL/GenBank/DDBJ whole genome shotgun (WGS) entry which is preliminary data.</text>
</comment>
<proteinExistence type="inferred from homology"/>
<gene>
    <name evidence="5" type="ORF">LCGC14_2828840</name>
</gene>
<reference evidence="5" key="1">
    <citation type="journal article" date="2015" name="Nature">
        <title>Complex archaea that bridge the gap between prokaryotes and eukaryotes.</title>
        <authorList>
            <person name="Spang A."/>
            <person name="Saw J.H."/>
            <person name="Jorgensen S.L."/>
            <person name="Zaremba-Niedzwiedzka K."/>
            <person name="Martijn J."/>
            <person name="Lind A.E."/>
            <person name="van Eijk R."/>
            <person name="Schleper C."/>
            <person name="Guy L."/>
            <person name="Ettema T.J."/>
        </authorList>
    </citation>
    <scope>NUCLEOTIDE SEQUENCE</scope>
</reference>
<dbReference type="InterPro" id="IPR001173">
    <property type="entry name" value="Glyco_trans_2-like"/>
</dbReference>
<feature type="non-terminal residue" evidence="5">
    <location>
        <position position="252"/>
    </location>
</feature>
<dbReference type="EMBL" id="LAZR01053820">
    <property type="protein sequence ID" value="KKK79904.1"/>
    <property type="molecule type" value="Genomic_DNA"/>
</dbReference>
<feature type="domain" description="Glycosyltransferase 2-like" evidence="4">
    <location>
        <begin position="8"/>
        <end position="137"/>
    </location>
</feature>
<dbReference type="InterPro" id="IPR029044">
    <property type="entry name" value="Nucleotide-diphossugar_trans"/>
</dbReference>
<dbReference type="Gene3D" id="3.90.550.10">
    <property type="entry name" value="Spore Coat Polysaccharide Biosynthesis Protein SpsA, Chain A"/>
    <property type="match status" value="1"/>
</dbReference>
<dbReference type="GO" id="GO:0016757">
    <property type="term" value="F:glycosyltransferase activity"/>
    <property type="evidence" value="ECO:0007669"/>
    <property type="project" value="UniProtKB-KW"/>
</dbReference>
<dbReference type="AlphaFoldDB" id="A0A0F9AN84"/>
<sequence length="252" mass="29167">MSEKTVGIVILSYNTGSYAEQCLASLKKYHKDLDYKVFLVNNGCDDYNTKILEKIPKIHVYIKNEKNKGYSRGVNQGLYEAMKENCDYYLLLNDDTLFTESCIDKLIETMENNERVGMVSTMTNYASHKHQDVKHWGGKPHGKIMETHVLLTVCVLLSKDLIRKVGVLDENFNLGGYDDNDISLRARIAGFKLLVDGRTFIFHYGSVANKLLPTNYWHNLERNKAYFEKKWEMKNEDPDWQSKFFDMSTSGK</sequence>
<organism evidence="5">
    <name type="scientific">marine sediment metagenome</name>
    <dbReference type="NCBI Taxonomy" id="412755"/>
    <lineage>
        <taxon>unclassified sequences</taxon>
        <taxon>metagenomes</taxon>
        <taxon>ecological metagenomes</taxon>
    </lineage>
</organism>
<evidence type="ECO:0000256" key="3">
    <source>
        <dbReference type="ARBA" id="ARBA00022679"/>
    </source>
</evidence>
<dbReference type="PANTHER" id="PTHR43179:SF12">
    <property type="entry name" value="GALACTOFURANOSYLTRANSFERASE GLFT2"/>
    <property type="match status" value="1"/>
</dbReference>
<evidence type="ECO:0000256" key="2">
    <source>
        <dbReference type="ARBA" id="ARBA00022676"/>
    </source>
</evidence>
<evidence type="ECO:0000259" key="4">
    <source>
        <dbReference type="Pfam" id="PF00535"/>
    </source>
</evidence>
<evidence type="ECO:0000313" key="5">
    <source>
        <dbReference type="EMBL" id="KKK79904.1"/>
    </source>
</evidence>
<dbReference type="Pfam" id="PF00535">
    <property type="entry name" value="Glycos_transf_2"/>
    <property type="match status" value="1"/>
</dbReference>
<protein>
    <recommendedName>
        <fullName evidence="4">Glycosyltransferase 2-like domain-containing protein</fullName>
    </recommendedName>
</protein>